<evidence type="ECO:0000313" key="1">
    <source>
        <dbReference type="EMBL" id="MFC4507049.1"/>
    </source>
</evidence>
<proteinExistence type="predicted"/>
<evidence type="ECO:0000313" key="2">
    <source>
        <dbReference type="Proteomes" id="UP001595839"/>
    </source>
</evidence>
<dbReference type="Proteomes" id="UP001595839">
    <property type="component" value="Unassembled WGS sequence"/>
</dbReference>
<accession>A0ABV9B4H8</accession>
<name>A0ABV9B4H8_9ACTN</name>
<comment type="caution">
    <text evidence="1">The sequence shown here is derived from an EMBL/GenBank/DDBJ whole genome shotgun (WGS) entry which is preliminary data.</text>
</comment>
<dbReference type="EMBL" id="JBHSFK010000050">
    <property type="protein sequence ID" value="MFC4507049.1"/>
    <property type="molecule type" value="Genomic_DNA"/>
</dbReference>
<dbReference type="RefSeq" id="WP_381177511.1">
    <property type="nucleotide sequence ID" value="NZ_JBHSFK010000050.1"/>
</dbReference>
<gene>
    <name evidence="1" type="ORF">ACFPIH_47780</name>
</gene>
<keyword evidence="2" id="KW-1185">Reference proteome</keyword>
<organism evidence="1 2">
    <name type="scientific">Streptomyces vulcanius</name>
    <dbReference type="NCBI Taxonomy" id="1441876"/>
    <lineage>
        <taxon>Bacteria</taxon>
        <taxon>Bacillati</taxon>
        <taxon>Actinomycetota</taxon>
        <taxon>Actinomycetes</taxon>
        <taxon>Kitasatosporales</taxon>
        <taxon>Streptomycetaceae</taxon>
        <taxon>Streptomyces</taxon>
    </lineage>
</organism>
<sequence>MNEIQERLDLLAGELGKRDVAYSHVADSSGPEVAISWRHYRLMIAWESTDNGYDWQFLDEDGQVCSGSWREESVEQIADTIQAMVKEVFSFDRQDAHLHTVLLAAGVSAIYEHTGGGCHNVEILLTDDRYIIFGTEGGDEAPVGWSLLDDDFNVLDESTQTMSPEDVVPHIKKVIASVAHGS</sequence>
<protein>
    <submittedName>
        <fullName evidence="1">Uncharacterized protein</fullName>
    </submittedName>
</protein>
<reference evidence="2" key="1">
    <citation type="journal article" date="2019" name="Int. J. Syst. Evol. Microbiol.">
        <title>The Global Catalogue of Microorganisms (GCM) 10K type strain sequencing project: providing services to taxonomists for standard genome sequencing and annotation.</title>
        <authorList>
            <consortium name="The Broad Institute Genomics Platform"/>
            <consortium name="The Broad Institute Genome Sequencing Center for Infectious Disease"/>
            <person name="Wu L."/>
            <person name="Ma J."/>
        </authorList>
    </citation>
    <scope>NUCLEOTIDE SEQUENCE [LARGE SCALE GENOMIC DNA]</scope>
    <source>
        <strain evidence="2">CGMCC 4.7177</strain>
    </source>
</reference>